<dbReference type="GO" id="GO:0006433">
    <property type="term" value="P:prolyl-tRNA aminoacylation"/>
    <property type="evidence" value="ECO:0007669"/>
    <property type="project" value="InterPro"/>
</dbReference>
<evidence type="ECO:0000313" key="12">
    <source>
        <dbReference type="Proteomes" id="UP000182259"/>
    </source>
</evidence>
<dbReference type="PANTHER" id="PTHR42753:SF2">
    <property type="entry name" value="PROLINE--TRNA LIGASE"/>
    <property type="match status" value="1"/>
</dbReference>
<gene>
    <name evidence="11" type="ORF">SAMEA4029009_CIC11G00000000562</name>
</gene>
<evidence type="ECO:0000256" key="7">
    <source>
        <dbReference type="ARBA" id="ARBA00023146"/>
    </source>
</evidence>
<keyword evidence="6" id="KW-0648">Protein biosynthesis</keyword>
<dbReference type="InterPro" id="IPR036621">
    <property type="entry name" value="Anticodon-bd_dom_sf"/>
</dbReference>
<evidence type="ECO:0000256" key="2">
    <source>
        <dbReference type="ARBA" id="ARBA00012831"/>
    </source>
</evidence>
<evidence type="ECO:0000256" key="6">
    <source>
        <dbReference type="ARBA" id="ARBA00022917"/>
    </source>
</evidence>
<comment type="similarity">
    <text evidence="1">Belongs to the class-II aminoacyl-tRNA synthetase family.</text>
</comment>
<name>A0A1L0D993_9ASCO</name>
<evidence type="ECO:0000256" key="3">
    <source>
        <dbReference type="ARBA" id="ARBA00022598"/>
    </source>
</evidence>
<dbReference type="EC" id="6.1.1.15" evidence="2"/>
<dbReference type="InterPro" id="IPR002316">
    <property type="entry name" value="Pro-tRNA-ligase_IIa"/>
</dbReference>
<reference evidence="11 12" key="1">
    <citation type="submission" date="2016-10" db="EMBL/GenBank/DDBJ databases">
        <authorList>
            <person name="de Groot N.N."/>
        </authorList>
    </citation>
    <scope>NUCLEOTIDE SEQUENCE [LARGE SCALE GENOMIC DNA]</scope>
    <source>
        <strain evidence="11 12">PYCC 4715</strain>
    </source>
</reference>
<evidence type="ECO:0000256" key="4">
    <source>
        <dbReference type="ARBA" id="ARBA00022741"/>
    </source>
</evidence>
<dbReference type="InterPro" id="IPR006195">
    <property type="entry name" value="aa-tRNA-synth_II"/>
</dbReference>
<evidence type="ECO:0000256" key="9">
    <source>
        <dbReference type="ARBA" id="ARBA00047671"/>
    </source>
</evidence>
<evidence type="ECO:0000256" key="1">
    <source>
        <dbReference type="ARBA" id="ARBA00008226"/>
    </source>
</evidence>
<keyword evidence="7" id="KW-0030">Aminoacyl-tRNA synthetase</keyword>
<dbReference type="Gene3D" id="3.40.50.800">
    <property type="entry name" value="Anticodon-binding domain"/>
    <property type="match status" value="1"/>
</dbReference>
<accession>A0A1L0D993</accession>
<evidence type="ECO:0000256" key="5">
    <source>
        <dbReference type="ARBA" id="ARBA00022840"/>
    </source>
</evidence>
<dbReference type="PROSITE" id="PS50862">
    <property type="entry name" value="AA_TRNA_LIGASE_II"/>
    <property type="match status" value="1"/>
</dbReference>
<protein>
    <recommendedName>
        <fullName evidence="2">proline--tRNA ligase</fullName>
        <ecNumber evidence="2">6.1.1.15</ecNumber>
    </recommendedName>
    <alternativeName>
        <fullName evidence="8">Prolyl-tRNA synthetase</fullName>
    </alternativeName>
</protein>
<keyword evidence="5" id="KW-0067">ATP-binding</keyword>
<evidence type="ECO:0000256" key="8">
    <source>
        <dbReference type="ARBA" id="ARBA00029731"/>
    </source>
</evidence>
<organism evidence="11 12">
    <name type="scientific">Sungouiella intermedia</name>
    <dbReference type="NCBI Taxonomy" id="45354"/>
    <lineage>
        <taxon>Eukaryota</taxon>
        <taxon>Fungi</taxon>
        <taxon>Dikarya</taxon>
        <taxon>Ascomycota</taxon>
        <taxon>Saccharomycotina</taxon>
        <taxon>Pichiomycetes</taxon>
        <taxon>Metschnikowiaceae</taxon>
        <taxon>Sungouiella</taxon>
    </lineage>
</organism>
<keyword evidence="4" id="KW-0547">Nucleotide-binding</keyword>
<dbReference type="GO" id="GO:0004827">
    <property type="term" value="F:proline-tRNA ligase activity"/>
    <property type="evidence" value="ECO:0007669"/>
    <property type="project" value="UniProtKB-EC"/>
</dbReference>
<dbReference type="InterPro" id="IPR045864">
    <property type="entry name" value="aa-tRNA-synth_II/BPL/LPL"/>
</dbReference>
<dbReference type="Pfam" id="PF00587">
    <property type="entry name" value="tRNA-synt_2b"/>
    <property type="match status" value="1"/>
</dbReference>
<dbReference type="InterPro" id="IPR002314">
    <property type="entry name" value="aa-tRNA-synt_IIb"/>
</dbReference>
<dbReference type="Proteomes" id="UP000182259">
    <property type="component" value="Chromosome III"/>
</dbReference>
<dbReference type="SUPFAM" id="SSF55681">
    <property type="entry name" value="Class II aaRS and biotin synthetases"/>
    <property type="match status" value="1"/>
</dbReference>
<dbReference type="AlphaFoldDB" id="A0A1L0D993"/>
<dbReference type="InterPro" id="IPR004154">
    <property type="entry name" value="Anticodon-bd"/>
</dbReference>
<evidence type="ECO:0000259" key="10">
    <source>
        <dbReference type="PROSITE" id="PS50862"/>
    </source>
</evidence>
<dbReference type="Gene3D" id="3.30.930.10">
    <property type="entry name" value="Bira Bifunctional Protein, Domain 2"/>
    <property type="match status" value="2"/>
</dbReference>
<keyword evidence="3" id="KW-0436">Ligase</keyword>
<comment type="catalytic activity">
    <reaction evidence="9">
        <text>tRNA(Pro) + L-proline + ATP = L-prolyl-tRNA(Pro) + AMP + diphosphate</text>
        <dbReference type="Rhea" id="RHEA:14305"/>
        <dbReference type="Rhea" id="RHEA-COMP:9700"/>
        <dbReference type="Rhea" id="RHEA-COMP:9702"/>
        <dbReference type="ChEBI" id="CHEBI:30616"/>
        <dbReference type="ChEBI" id="CHEBI:33019"/>
        <dbReference type="ChEBI" id="CHEBI:60039"/>
        <dbReference type="ChEBI" id="CHEBI:78442"/>
        <dbReference type="ChEBI" id="CHEBI:78532"/>
        <dbReference type="ChEBI" id="CHEBI:456215"/>
        <dbReference type="EC" id="6.1.1.15"/>
    </reaction>
</comment>
<dbReference type="PANTHER" id="PTHR42753">
    <property type="entry name" value="MITOCHONDRIAL RIBOSOME PROTEIN L39/PROLYL-TRNA LIGASE FAMILY MEMBER"/>
    <property type="match status" value="1"/>
</dbReference>
<dbReference type="EMBL" id="LT635766">
    <property type="protein sequence ID" value="SGZ53092.1"/>
    <property type="molecule type" value="Genomic_DNA"/>
</dbReference>
<dbReference type="InterPro" id="IPR050062">
    <property type="entry name" value="Pro-tRNA_synthetase"/>
</dbReference>
<dbReference type="GO" id="GO:0005739">
    <property type="term" value="C:mitochondrion"/>
    <property type="evidence" value="ECO:0007669"/>
    <property type="project" value="TreeGrafter"/>
</dbReference>
<dbReference type="PRINTS" id="PR01046">
    <property type="entry name" value="TRNASYNTHPRO"/>
</dbReference>
<dbReference type="SUPFAM" id="SSF52954">
    <property type="entry name" value="Class II aaRS ABD-related"/>
    <property type="match status" value="1"/>
</dbReference>
<dbReference type="GO" id="GO:0005524">
    <property type="term" value="F:ATP binding"/>
    <property type="evidence" value="ECO:0007669"/>
    <property type="project" value="UniProtKB-KW"/>
</dbReference>
<evidence type="ECO:0000313" key="11">
    <source>
        <dbReference type="EMBL" id="SGZ53092.1"/>
    </source>
</evidence>
<dbReference type="Pfam" id="PF03129">
    <property type="entry name" value="HGTP_anticodon"/>
    <property type="match status" value="1"/>
</dbReference>
<proteinExistence type="inferred from homology"/>
<feature type="domain" description="Aminoacyl-transfer RNA synthetases class-II family profile" evidence="10">
    <location>
        <begin position="47"/>
        <end position="439"/>
    </location>
</feature>
<sequence>MLARSLARSVPKLYLVSNELLNPKTLVDIPTYELFTKLLYVNHPKPGLVNWMPMGMSVLNKVKALVHRNIQAAGAEEISLSTLSHSSLWEITGRWGGTELFKLKDSNGSDYCLAPTCEEEITNLVKANIRTYKSLPLLYYQINTKFRDEKRPRSGLLRGREFIMKDAYSFDTSEENALQTYQNMVEAYYRVFEELKVPFVKADADTGEIGGSLSHEWHYVHSSGEDTLFTCSECNNSLNIEKTLSYPLEEQQHNNVGVRYFTTIDRNMLVCAYFPATREFVPGFLKSEIPDIDLSGSLTEEQILDLFRDEETLITKRIVRIMDSRLNSRSNFPDFPIKFINRSLITTLTDIPIVAAEEGELCVLCEEGTLQKSRAIEVGHTFFLGDKYSKALGCSVELPREDGTMEKRDVLMGCYGIGISRIIASVAEINRDEHGLRWPSIIAPWQVTVAKANNDSRGEEVVEALERANVESRIDNREKVGLGRKIKESNAMGIPLVVIVGKQFPMLEVEVRGLRYGDKLKWRDLYDTKDFEWEVEEENGVDTRHRVHADHVDKVVKVLLADM</sequence>